<keyword evidence="3 7" id="KW-0418">Kinase</keyword>
<dbReference type="SMART" id="SM00220">
    <property type="entry name" value="S_TKc"/>
    <property type="match status" value="1"/>
</dbReference>
<evidence type="ECO:0000256" key="4">
    <source>
        <dbReference type="ARBA" id="ARBA00022840"/>
    </source>
</evidence>
<keyword evidence="7" id="KW-0723">Serine/threonine-protein kinase</keyword>
<dbReference type="PROSITE" id="PS00108">
    <property type="entry name" value="PROTEIN_KINASE_ST"/>
    <property type="match status" value="1"/>
</dbReference>
<feature type="domain" description="Protein kinase" evidence="6">
    <location>
        <begin position="19"/>
        <end position="293"/>
    </location>
</feature>
<dbReference type="SUPFAM" id="SSF56112">
    <property type="entry name" value="Protein kinase-like (PK-like)"/>
    <property type="match status" value="1"/>
</dbReference>
<comment type="caution">
    <text evidence="7">The sequence shown here is derived from an EMBL/GenBank/DDBJ whole genome shotgun (WGS) entry which is preliminary data.</text>
</comment>
<organism evidence="7 8">
    <name type="scientific">Xylanibacter muris</name>
    <dbReference type="NCBI Taxonomy" id="2736290"/>
    <lineage>
        <taxon>Bacteria</taxon>
        <taxon>Pseudomonadati</taxon>
        <taxon>Bacteroidota</taxon>
        <taxon>Bacteroidia</taxon>
        <taxon>Bacteroidales</taxon>
        <taxon>Prevotellaceae</taxon>
        <taxon>Xylanibacter</taxon>
    </lineage>
</organism>
<dbReference type="Gene3D" id="1.10.510.10">
    <property type="entry name" value="Transferase(Phosphotransferase) domain 1"/>
    <property type="match status" value="1"/>
</dbReference>
<evidence type="ECO:0000259" key="6">
    <source>
        <dbReference type="PROSITE" id="PS50011"/>
    </source>
</evidence>
<keyword evidence="5" id="KW-1133">Transmembrane helix</keyword>
<evidence type="ECO:0000313" key="8">
    <source>
        <dbReference type="Proteomes" id="UP000714420"/>
    </source>
</evidence>
<dbReference type="Pfam" id="PF00069">
    <property type="entry name" value="Pkinase"/>
    <property type="match status" value="1"/>
</dbReference>
<evidence type="ECO:0000256" key="1">
    <source>
        <dbReference type="ARBA" id="ARBA00022679"/>
    </source>
</evidence>
<dbReference type="PANTHER" id="PTHR24348:SF22">
    <property type="entry name" value="NON-SPECIFIC SERINE_THREONINE PROTEIN KINASE"/>
    <property type="match status" value="1"/>
</dbReference>
<dbReference type="Proteomes" id="UP000714420">
    <property type="component" value="Unassembled WGS sequence"/>
</dbReference>
<dbReference type="CDD" id="cd14014">
    <property type="entry name" value="STKc_PknB_like"/>
    <property type="match status" value="1"/>
</dbReference>
<name>A0ABX2AKS8_9BACT</name>
<evidence type="ECO:0000256" key="2">
    <source>
        <dbReference type="ARBA" id="ARBA00022741"/>
    </source>
</evidence>
<dbReference type="InterPro" id="IPR011009">
    <property type="entry name" value="Kinase-like_dom_sf"/>
</dbReference>
<proteinExistence type="predicted"/>
<dbReference type="InterPro" id="IPR000719">
    <property type="entry name" value="Prot_kinase_dom"/>
</dbReference>
<accession>A0ABX2AKS8</accession>
<keyword evidence="5" id="KW-0812">Transmembrane</keyword>
<evidence type="ECO:0000256" key="5">
    <source>
        <dbReference type="SAM" id="Phobius"/>
    </source>
</evidence>
<feature type="transmembrane region" description="Helical" evidence="5">
    <location>
        <begin position="298"/>
        <end position="320"/>
    </location>
</feature>
<keyword evidence="2" id="KW-0547">Nucleotide-binding</keyword>
<sequence length="490" mass="55397">MSEIETFSQQDKIFDGHYQLLRPLSTEGGTADVWLAIDTNTIDSMGDTENNPDNASGMLVAIKVYRPKNALDIDGEQRFRDEFKIVYECRHENLLQPTNFSIFDGIPYLVLPYCKYGSSEQLIGKTLSADDIWKFILDVSSGLNRLHTNNPTIIHQDIKPANILIDNSKDYAITDFGISSRSGGDHGYYYDEENSGTMAYMAPERFQENTEPMPQSDIWAFGATLYEILTGKVPFGEEGGKFQTGSPIQITPVSHIPSDIQHLISDCLSLEPGNRPSAKDIKESATARQYPLRSKNRYLRTFGLIGIGIAITVICIIFLFSPSKPKETCEIPIEQLYQIAVTDISSDNTATVKHGITLMDSLSNLRYIPAIYQMAYTYGWYIEDESLKRKSILGIEVFDEEKKGLPKTDRYSNEALALFSKILELNDSKYPDINAKAAYRLACYYVNPNPIIKPNMAKGRMYLEQSRKWAELYNDSVLLKNINQSLQTFK</sequence>
<dbReference type="GO" id="GO:0004674">
    <property type="term" value="F:protein serine/threonine kinase activity"/>
    <property type="evidence" value="ECO:0007669"/>
    <property type="project" value="UniProtKB-KW"/>
</dbReference>
<keyword evidence="8" id="KW-1185">Reference proteome</keyword>
<dbReference type="PROSITE" id="PS50011">
    <property type="entry name" value="PROTEIN_KINASE_DOM"/>
    <property type="match status" value="1"/>
</dbReference>
<keyword evidence="1" id="KW-0808">Transferase</keyword>
<dbReference type="EMBL" id="JABKKF010000003">
    <property type="protein sequence ID" value="NPD91715.1"/>
    <property type="molecule type" value="Genomic_DNA"/>
</dbReference>
<dbReference type="InterPro" id="IPR045269">
    <property type="entry name" value="Atg1-like"/>
</dbReference>
<reference evidence="7 8" key="1">
    <citation type="submission" date="2020-05" db="EMBL/GenBank/DDBJ databases">
        <title>Distinct polysaccharide utilization as determinants for interspecies competition between intestinal Prevotella spp.</title>
        <authorList>
            <person name="Galvez E.J.C."/>
            <person name="Iljazovic A."/>
            <person name="Strowig T."/>
        </authorList>
    </citation>
    <scope>NUCLEOTIDE SEQUENCE [LARGE SCALE GENOMIC DNA]</scope>
    <source>
        <strain evidence="7 8">PMUR</strain>
    </source>
</reference>
<evidence type="ECO:0000313" key="7">
    <source>
        <dbReference type="EMBL" id="NPD91715.1"/>
    </source>
</evidence>
<dbReference type="PANTHER" id="PTHR24348">
    <property type="entry name" value="SERINE/THREONINE-PROTEIN KINASE UNC-51-RELATED"/>
    <property type="match status" value="1"/>
</dbReference>
<protein>
    <submittedName>
        <fullName evidence="7">Serine/threonine protein kinase</fullName>
    </submittedName>
</protein>
<keyword evidence="4" id="KW-0067">ATP-binding</keyword>
<dbReference type="InterPro" id="IPR008271">
    <property type="entry name" value="Ser/Thr_kinase_AS"/>
</dbReference>
<keyword evidence="5" id="KW-0472">Membrane</keyword>
<evidence type="ECO:0000256" key="3">
    <source>
        <dbReference type="ARBA" id="ARBA00022777"/>
    </source>
</evidence>
<gene>
    <name evidence="7" type="ORF">HPS56_05000</name>
</gene>
<dbReference type="RefSeq" id="WP_172274830.1">
    <property type="nucleotide sequence ID" value="NZ_CASGMU010000005.1"/>
</dbReference>